<dbReference type="HOGENOM" id="CLU_045011_13_4_11"/>
<protein>
    <submittedName>
        <fullName evidence="1">HAD-superfamily hydrolase</fullName>
    </submittedName>
</protein>
<dbReference type="InterPro" id="IPR036412">
    <property type="entry name" value="HAD-like_sf"/>
</dbReference>
<dbReference type="EMBL" id="HE804045">
    <property type="protein sequence ID" value="CCH32523.1"/>
    <property type="molecule type" value="Genomic_DNA"/>
</dbReference>
<dbReference type="Gene3D" id="3.40.50.1000">
    <property type="entry name" value="HAD superfamily/HAD-like"/>
    <property type="match status" value="1"/>
</dbReference>
<reference evidence="1 2" key="1">
    <citation type="journal article" date="2012" name="BMC Genomics">
        <title>Complete genome sequence of Saccharothrix espanaensis DSM 44229T and comparison to the other completely sequenced Pseudonocardiaceae.</title>
        <authorList>
            <person name="Strobel T."/>
            <person name="Al-Dilaimi A."/>
            <person name="Blom J."/>
            <person name="Gessner A."/>
            <person name="Kalinowski J."/>
            <person name="Luzhetska M."/>
            <person name="Puhler A."/>
            <person name="Szczepanowski R."/>
            <person name="Bechthold A."/>
            <person name="Ruckert C."/>
        </authorList>
    </citation>
    <scope>NUCLEOTIDE SEQUENCE [LARGE SCALE GENOMIC DNA]</scope>
    <source>
        <strain evidence="2">ATCC 51144 / DSM 44229 / JCM 9112 / NBRC 15066 / NRRL 15764</strain>
    </source>
</reference>
<accession>K0K7D8</accession>
<evidence type="ECO:0000313" key="1">
    <source>
        <dbReference type="EMBL" id="CCH32523.1"/>
    </source>
</evidence>
<sequence>MTLLVADVILFDLDGVLVDSSGCVAKAWFEWAARHGLDAERTFALGHGRTTADHLRAAAPDLATPEEAAAVDALEERYVTEVVAQPGAREATAELTRLGRRWGIVTSCDHPAATARLAVAGIPAPDVLVTAADVEQHKPAPDGYLLGCRRTGVEPAGALVFEDAPAGLAAARAAGIRAVALSTTHDPAELTGSDAIVPDLAHVRFGPRGEVALRTG</sequence>
<dbReference type="SFLD" id="SFLDG01129">
    <property type="entry name" value="C1.5:_HAD__Beta-PGM__Phosphata"/>
    <property type="match status" value="1"/>
</dbReference>
<dbReference type="RefSeq" id="WP_015102635.1">
    <property type="nucleotide sequence ID" value="NC_019673.1"/>
</dbReference>
<proteinExistence type="predicted"/>
<keyword evidence="1" id="KW-0378">Hydrolase</keyword>
<dbReference type="eggNOG" id="COG0637">
    <property type="taxonomic scope" value="Bacteria"/>
</dbReference>
<organism evidence="1 2">
    <name type="scientific">Saccharothrix espanaensis (strain ATCC 51144 / DSM 44229 / JCM 9112 / NBRC 15066 / NRRL 15764)</name>
    <dbReference type="NCBI Taxonomy" id="1179773"/>
    <lineage>
        <taxon>Bacteria</taxon>
        <taxon>Bacillati</taxon>
        <taxon>Actinomycetota</taxon>
        <taxon>Actinomycetes</taxon>
        <taxon>Pseudonocardiales</taxon>
        <taxon>Pseudonocardiaceae</taxon>
        <taxon>Saccharothrix</taxon>
    </lineage>
</organism>
<dbReference type="PANTHER" id="PTHR43481">
    <property type="entry name" value="FRUCTOSE-1-PHOSPHATE PHOSPHATASE"/>
    <property type="match status" value="1"/>
</dbReference>
<evidence type="ECO:0000313" key="2">
    <source>
        <dbReference type="Proteomes" id="UP000006281"/>
    </source>
</evidence>
<dbReference type="AlphaFoldDB" id="K0K7D8"/>
<dbReference type="PATRIC" id="fig|1179773.3.peg.5291"/>
<dbReference type="InterPro" id="IPR023198">
    <property type="entry name" value="PGP-like_dom2"/>
</dbReference>
<dbReference type="SFLD" id="SFLDS00003">
    <property type="entry name" value="Haloacid_Dehalogenase"/>
    <property type="match status" value="1"/>
</dbReference>
<dbReference type="Proteomes" id="UP000006281">
    <property type="component" value="Chromosome"/>
</dbReference>
<dbReference type="BioCyc" id="SESP1179773:BN6_RS25420-MONOMER"/>
<dbReference type="InterPro" id="IPR051806">
    <property type="entry name" value="HAD-like_SPP"/>
</dbReference>
<dbReference type="GO" id="GO:0050308">
    <property type="term" value="F:sugar-phosphatase activity"/>
    <property type="evidence" value="ECO:0007669"/>
    <property type="project" value="TreeGrafter"/>
</dbReference>
<dbReference type="STRING" id="1179773.BN6_52590"/>
<dbReference type="Pfam" id="PF00702">
    <property type="entry name" value="Hydrolase"/>
    <property type="match status" value="1"/>
</dbReference>
<dbReference type="Gene3D" id="1.10.150.240">
    <property type="entry name" value="Putative phosphatase, domain 2"/>
    <property type="match status" value="1"/>
</dbReference>
<dbReference type="NCBIfam" id="TIGR01509">
    <property type="entry name" value="HAD-SF-IA-v3"/>
    <property type="match status" value="1"/>
</dbReference>
<dbReference type="InterPro" id="IPR023214">
    <property type="entry name" value="HAD_sf"/>
</dbReference>
<dbReference type="PANTHER" id="PTHR43481:SF4">
    <property type="entry name" value="GLYCEROL-1-PHOSPHATE PHOSPHOHYDROLASE 1-RELATED"/>
    <property type="match status" value="1"/>
</dbReference>
<keyword evidence="2" id="KW-1185">Reference proteome</keyword>
<dbReference type="OrthoDB" id="9800058at2"/>
<dbReference type="SUPFAM" id="SSF56784">
    <property type="entry name" value="HAD-like"/>
    <property type="match status" value="1"/>
</dbReference>
<dbReference type="InterPro" id="IPR006439">
    <property type="entry name" value="HAD-SF_hydro_IA"/>
</dbReference>
<dbReference type="KEGG" id="sesp:BN6_52590"/>
<gene>
    <name evidence="1" type="ordered locus">BN6_52590</name>
</gene>
<name>K0K7D8_SACES</name>